<feature type="signal peptide" evidence="3">
    <location>
        <begin position="1"/>
        <end position="30"/>
    </location>
</feature>
<feature type="compositionally biased region" description="Polar residues" evidence="2">
    <location>
        <begin position="208"/>
        <end position="224"/>
    </location>
</feature>
<keyword evidence="6" id="KW-1185">Reference proteome</keyword>
<name>A0A4U0XPE1_9PEZI</name>
<gene>
    <name evidence="5" type="ORF">B0A55_04741</name>
</gene>
<evidence type="ECO:0000256" key="1">
    <source>
        <dbReference type="ARBA" id="ARBA00022729"/>
    </source>
</evidence>
<dbReference type="Pfam" id="PF10342">
    <property type="entry name" value="Kre9_KNH"/>
    <property type="match status" value="1"/>
</dbReference>
<evidence type="ECO:0000313" key="5">
    <source>
        <dbReference type="EMBL" id="TKA78287.1"/>
    </source>
</evidence>
<evidence type="ECO:0000256" key="2">
    <source>
        <dbReference type="SAM" id="MobiDB-lite"/>
    </source>
</evidence>
<dbReference type="Proteomes" id="UP000309340">
    <property type="component" value="Unassembled WGS sequence"/>
</dbReference>
<feature type="chain" id="PRO_5020209810" description="Yeast cell wall synthesis Kre9/Knh1-like N-terminal domain-containing protein" evidence="3">
    <location>
        <begin position="31"/>
        <end position="247"/>
    </location>
</feature>
<sequence>MYHWHASTPIVGTLLLRIGLSLSITSPTAGENVSLAEKSLITWEEEAGDATAVSVDLLNATAVNTHPILENIAHNLNTSSGQVNITWPLSVPNDTATYQLCFIATVSGEDIVNSEYFNLTLPADAQDDSDRKERIDSGELEGDTKGYLRYELPSTPPPPAELEDNEIAAAEMPSPNPNDAKHDSLRIGDWPLQDALHPTPRRLDSVRSGRTSGALSVRSGSTTLGGRDLSFAEALHKILAPELRRKG</sequence>
<dbReference type="AlphaFoldDB" id="A0A4U0XPE1"/>
<dbReference type="OrthoDB" id="5420143at2759"/>
<proteinExistence type="predicted"/>
<protein>
    <recommendedName>
        <fullName evidence="4">Yeast cell wall synthesis Kre9/Knh1-like N-terminal domain-containing protein</fullName>
    </recommendedName>
</protein>
<accession>A0A4U0XPE1</accession>
<dbReference type="InterPro" id="IPR018466">
    <property type="entry name" value="Kre9/Knh1-like_N"/>
</dbReference>
<dbReference type="EMBL" id="NAJQ01000116">
    <property type="protein sequence ID" value="TKA78287.1"/>
    <property type="molecule type" value="Genomic_DNA"/>
</dbReference>
<organism evidence="5 6">
    <name type="scientific">Friedmanniomyces simplex</name>
    <dbReference type="NCBI Taxonomy" id="329884"/>
    <lineage>
        <taxon>Eukaryota</taxon>
        <taxon>Fungi</taxon>
        <taxon>Dikarya</taxon>
        <taxon>Ascomycota</taxon>
        <taxon>Pezizomycotina</taxon>
        <taxon>Dothideomycetes</taxon>
        <taxon>Dothideomycetidae</taxon>
        <taxon>Mycosphaerellales</taxon>
        <taxon>Teratosphaeriaceae</taxon>
        <taxon>Friedmanniomyces</taxon>
    </lineage>
</organism>
<evidence type="ECO:0000256" key="3">
    <source>
        <dbReference type="SAM" id="SignalP"/>
    </source>
</evidence>
<reference evidence="5 6" key="1">
    <citation type="submission" date="2017-03" db="EMBL/GenBank/DDBJ databases">
        <title>Genomes of endolithic fungi from Antarctica.</title>
        <authorList>
            <person name="Coleine C."/>
            <person name="Masonjones S."/>
            <person name="Stajich J.E."/>
        </authorList>
    </citation>
    <scope>NUCLEOTIDE SEQUENCE [LARGE SCALE GENOMIC DNA]</scope>
    <source>
        <strain evidence="5 6">CCFEE 5184</strain>
    </source>
</reference>
<evidence type="ECO:0000313" key="6">
    <source>
        <dbReference type="Proteomes" id="UP000309340"/>
    </source>
</evidence>
<feature type="domain" description="Yeast cell wall synthesis Kre9/Knh1-like N-terminal" evidence="4">
    <location>
        <begin position="26"/>
        <end position="118"/>
    </location>
</feature>
<feature type="region of interest" description="Disordered" evidence="2">
    <location>
        <begin position="191"/>
        <end position="225"/>
    </location>
</feature>
<keyword evidence="1 3" id="KW-0732">Signal</keyword>
<comment type="caution">
    <text evidence="5">The sequence shown here is derived from an EMBL/GenBank/DDBJ whole genome shotgun (WGS) entry which is preliminary data.</text>
</comment>
<evidence type="ECO:0000259" key="4">
    <source>
        <dbReference type="Pfam" id="PF10342"/>
    </source>
</evidence>
<feature type="compositionally biased region" description="Basic and acidic residues" evidence="2">
    <location>
        <begin position="128"/>
        <end position="148"/>
    </location>
</feature>
<feature type="region of interest" description="Disordered" evidence="2">
    <location>
        <begin position="126"/>
        <end position="162"/>
    </location>
</feature>